<keyword evidence="5 12" id="KW-0560">Oxidoreductase</keyword>
<dbReference type="SUPFAM" id="SSF48113">
    <property type="entry name" value="Heme-dependent peroxidases"/>
    <property type="match status" value="1"/>
</dbReference>
<keyword evidence="9 12" id="KW-0106">Calcium</keyword>
<feature type="binding site" evidence="9">
    <location>
        <position position="44"/>
    </location>
    <ligand>
        <name>Ca(2+)</name>
        <dbReference type="ChEBI" id="CHEBI:29108"/>
        <label>1</label>
    </ligand>
</feature>
<dbReference type="GO" id="GO:0042744">
    <property type="term" value="P:hydrogen peroxide catabolic process"/>
    <property type="evidence" value="ECO:0007669"/>
    <property type="project" value="TreeGrafter"/>
</dbReference>
<reference evidence="15" key="1">
    <citation type="journal article" date="2020" name="Stud. Mycol.">
        <title>101 Dothideomycetes genomes: A test case for predicting lifestyles and emergence of pathogens.</title>
        <authorList>
            <person name="Haridas S."/>
            <person name="Albert R."/>
            <person name="Binder M."/>
            <person name="Bloem J."/>
            <person name="LaButti K."/>
            <person name="Salamov A."/>
            <person name="Andreopoulos B."/>
            <person name="Baker S."/>
            <person name="Barry K."/>
            <person name="Bills G."/>
            <person name="Bluhm B."/>
            <person name="Cannon C."/>
            <person name="Castanera R."/>
            <person name="Culley D."/>
            <person name="Daum C."/>
            <person name="Ezra D."/>
            <person name="Gonzalez J."/>
            <person name="Henrissat B."/>
            <person name="Kuo A."/>
            <person name="Liang C."/>
            <person name="Lipzen A."/>
            <person name="Lutzoni F."/>
            <person name="Magnuson J."/>
            <person name="Mondo S."/>
            <person name="Nolan M."/>
            <person name="Ohm R."/>
            <person name="Pangilinan J."/>
            <person name="Park H.-J."/>
            <person name="Ramirez L."/>
            <person name="Alfaro M."/>
            <person name="Sun H."/>
            <person name="Tritt A."/>
            <person name="Yoshinaga Y."/>
            <person name="Zwiers L.-H."/>
            <person name="Turgeon B."/>
            <person name="Goodwin S."/>
            <person name="Spatafora J."/>
            <person name="Crous P."/>
            <person name="Grigoriev I."/>
        </authorList>
    </citation>
    <scope>NUCLEOTIDE SEQUENCE [LARGE SCALE GENOMIC DNA]</scope>
    <source>
        <strain evidence="15">CBS 304.66</strain>
    </source>
</reference>
<dbReference type="Gene3D" id="1.10.420.10">
    <property type="entry name" value="Peroxidase, domain 2"/>
    <property type="match status" value="1"/>
</dbReference>
<evidence type="ECO:0000313" key="15">
    <source>
        <dbReference type="Proteomes" id="UP000800093"/>
    </source>
</evidence>
<feature type="binding site" evidence="9">
    <location>
        <position position="151"/>
    </location>
    <ligand>
        <name>Ca(2+)</name>
        <dbReference type="ChEBI" id="CHEBI:29108"/>
        <label>2</label>
    </ligand>
</feature>
<dbReference type="EMBL" id="ML986691">
    <property type="protein sequence ID" value="KAF2260010.1"/>
    <property type="molecule type" value="Genomic_DNA"/>
</dbReference>
<evidence type="ECO:0000256" key="4">
    <source>
        <dbReference type="ARBA" id="ARBA00022723"/>
    </source>
</evidence>
<keyword evidence="7" id="KW-0325">Glycoprotein</keyword>
<dbReference type="GO" id="GO:0020037">
    <property type="term" value="F:heme binding"/>
    <property type="evidence" value="ECO:0007669"/>
    <property type="project" value="UniProtKB-UniRule"/>
</dbReference>
<dbReference type="PRINTS" id="PR00462">
    <property type="entry name" value="LIGNINASE"/>
</dbReference>
<dbReference type="GO" id="GO:0004601">
    <property type="term" value="F:peroxidase activity"/>
    <property type="evidence" value="ECO:0007669"/>
    <property type="project" value="UniProtKB-KW"/>
</dbReference>
<feature type="binding site" description="axial binding residue" evidence="9">
    <location>
        <position position="150"/>
    </location>
    <ligand>
        <name>heme b</name>
        <dbReference type="ChEBI" id="CHEBI:60344"/>
    </ligand>
    <ligandPart>
        <name>Fe</name>
        <dbReference type="ChEBI" id="CHEBI:18248"/>
    </ligandPart>
</feature>
<sequence>VSAELTEIFKESNGQCNDAARSAIRLGFHDAAAWDKDQTHGGADGSLLMDFGEIGRQENNGMQDIRNRLRRVQSNYGVGYADLAQYAHNHATVSCPLGPRIRTFVGRKDATQAAPTGLIPNPFDTADNLITLFERKGFSIRDFAALLGAHTSAKQHFVDTAQAGKPLDTTPGVWDVEFYNDTLQEPQNPEIFVLPSDKVLSVHPRMSADFLSFVGNQQQWNEDYSKAYIKMSLLGVDNINSLKDCTKTLPVAILGPPRN</sequence>
<dbReference type="PANTHER" id="PTHR31356:SF66">
    <property type="entry name" value="CATALASE-PEROXIDASE"/>
    <property type="match status" value="1"/>
</dbReference>
<feature type="active site" description="Proton acceptor" evidence="8">
    <location>
        <position position="29"/>
    </location>
</feature>
<dbReference type="PROSITE" id="PS50873">
    <property type="entry name" value="PEROXIDASE_4"/>
    <property type="match status" value="1"/>
</dbReference>
<feature type="non-terminal residue" evidence="14">
    <location>
        <position position="1"/>
    </location>
</feature>
<evidence type="ECO:0000256" key="3">
    <source>
        <dbReference type="ARBA" id="ARBA00022617"/>
    </source>
</evidence>
<organism evidence="14 15">
    <name type="scientific">Lojkania enalia</name>
    <dbReference type="NCBI Taxonomy" id="147567"/>
    <lineage>
        <taxon>Eukaryota</taxon>
        <taxon>Fungi</taxon>
        <taxon>Dikarya</taxon>
        <taxon>Ascomycota</taxon>
        <taxon>Pezizomycotina</taxon>
        <taxon>Dothideomycetes</taxon>
        <taxon>Pleosporomycetidae</taxon>
        <taxon>Pleosporales</taxon>
        <taxon>Pleosporales incertae sedis</taxon>
        <taxon>Lojkania</taxon>
    </lineage>
</organism>
<dbReference type="InterPro" id="IPR044831">
    <property type="entry name" value="Ccp1-like"/>
</dbReference>
<dbReference type="InterPro" id="IPR019794">
    <property type="entry name" value="Peroxidases_AS"/>
</dbReference>
<feature type="binding site" evidence="9">
    <location>
        <position position="168"/>
    </location>
    <ligand>
        <name>Ca(2+)</name>
        <dbReference type="ChEBI" id="CHEBI:29108"/>
        <label>2</label>
    </ligand>
</feature>
<dbReference type="OrthoDB" id="2113341at2759"/>
<dbReference type="GO" id="GO:0034599">
    <property type="term" value="P:cellular response to oxidative stress"/>
    <property type="evidence" value="ECO:0007669"/>
    <property type="project" value="InterPro"/>
</dbReference>
<proteinExistence type="inferred from homology"/>
<evidence type="ECO:0000256" key="7">
    <source>
        <dbReference type="ARBA" id="ARBA00023180"/>
    </source>
</evidence>
<protein>
    <recommendedName>
        <fullName evidence="12">Peroxidase</fullName>
        <ecNumber evidence="12">1.11.1.-</ecNumber>
    </recommendedName>
</protein>
<comment type="cofactor">
    <cofactor evidence="9">
        <name>heme b</name>
        <dbReference type="ChEBI" id="CHEBI:60344"/>
    </cofactor>
    <text evidence="9">Binds 1 heme b (iron(II)-protoporphyrin IX) group per subunit.</text>
</comment>
<evidence type="ECO:0000256" key="6">
    <source>
        <dbReference type="ARBA" id="ARBA00023004"/>
    </source>
</evidence>
<feature type="binding site" evidence="9">
    <location>
        <position position="30"/>
    </location>
    <ligand>
        <name>Ca(2+)</name>
        <dbReference type="ChEBI" id="CHEBI:29108"/>
        <label>1</label>
    </ligand>
</feature>
<dbReference type="AlphaFoldDB" id="A0A9P4MWB6"/>
<evidence type="ECO:0000256" key="10">
    <source>
        <dbReference type="PIRSR" id="PIRSR601621-3"/>
    </source>
</evidence>
<keyword evidence="4 9" id="KW-0479">Metal-binding</keyword>
<evidence type="ECO:0000259" key="13">
    <source>
        <dbReference type="PROSITE" id="PS50873"/>
    </source>
</evidence>
<name>A0A9P4MWB6_9PLEO</name>
<evidence type="ECO:0000256" key="12">
    <source>
        <dbReference type="RuleBase" id="RU363051"/>
    </source>
</evidence>
<dbReference type="Proteomes" id="UP000800093">
    <property type="component" value="Unassembled WGS sequence"/>
</dbReference>
<dbReference type="Pfam" id="PF00141">
    <property type="entry name" value="peroxidase"/>
    <property type="match status" value="1"/>
</dbReference>
<evidence type="ECO:0000256" key="2">
    <source>
        <dbReference type="ARBA" id="ARBA00022559"/>
    </source>
</evidence>
<evidence type="ECO:0000256" key="8">
    <source>
        <dbReference type="PIRSR" id="PIRSR601621-1"/>
    </source>
</evidence>
<comment type="cofactor">
    <cofactor evidence="9 12">
        <name>Ca(2+)</name>
        <dbReference type="ChEBI" id="CHEBI:29108"/>
    </cofactor>
    <text evidence="9 12">Binds 2 calcium ions per subunit.</text>
</comment>
<feature type="disulfide bond" evidence="11">
    <location>
        <begin position="16"/>
        <end position="95"/>
    </location>
</feature>
<keyword evidence="2 12" id="KW-0575">Peroxidase</keyword>
<dbReference type="Gene3D" id="1.10.520.10">
    <property type="match status" value="1"/>
</dbReference>
<feature type="binding site" evidence="9">
    <location>
        <position position="175"/>
    </location>
    <ligand>
        <name>Ca(2+)</name>
        <dbReference type="ChEBI" id="CHEBI:29108"/>
        <label>2</label>
    </ligand>
</feature>
<dbReference type="GO" id="GO:0046872">
    <property type="term" value="F:metal ion binding"/>
    <property type="evidence" value="ECO:0007669"/>
    <property type="project" value="UniProtKB-UniRule"/>
</dbReference>
<comment type="caution">
    <text evidence="14">The sequence shown here is derived from an EMBL/GenBank/DDBJ whole genome shotgun (WGS) entry which is preliminary data.</text>
</comment>
<keyword evidence="6 9" id="KW-0408">Iron</keyword>
<feature type="binding site" evidence="9">
    <location>
        <position position="42"/>
    </location>
    <ligand>
        <name>Ca(2+)</name>
        <dbReference type="ChEBI" id="CHEBI:29108"/>
        <label>1</label>
    </ligand>
</feature>
<feature type="domain" description="Plant heme peroxidase family profile" evidence="13">
    <location>
        <begin position="62"/>
        <end position="259"/>
    </location>
</feature>
<accession>A0A9P4MWB6</accession>
<evidence type="ECO:0000256" key="9">
    <source>
        <dbReference type="PIRSR" id="PIRSR601621-2"/>
    </source>
</evidence>
<feature type="binding site" evidence="9">
    <location>
        <position position="170"/>
    </location>
    <ligand>
        <name>Ca(2+)</name>
        <dbReference type="ChEBI" id="CHEBI:29108"/>
        <label>2</label>
    </ligand>
</feature>
<dbReference type="EC" id="1.11.1.-" evidence="12"/>
<keyword evidence="3 9" id="KW-0349">Heme</keyword>
<dbReference type="PANTHER" id="PTHR31356">
    <property type="entry name" value="THYLAKOID LUMENAL 29 KDA PROTEIN, CHLOROPLASTIC-RELATED"/>
    <property type="match status" value="1"/>
</dbReference>
<dbReference type="PROSITE" id="PS00436">
    <property type="entry name" value="PEROXIDASE_2"/>
    <property type="match status" value="1"/>
</dbReference>
<dbReference type="InterPro" id="IPR010255">
    <property type="entry name" value="Haem_peroxidase_sf"/>
</dbReference>
<dbReference type="InterPro" id="IPR001621">
    <property type="entry name" value="Ligninase"/>
</dbReference>
<keyword evidence="15" id="KW-1185">Reference proteome</keyword>
<evidence type="ECO:0000256" key="5">
    <source>
        <dbReference type="ARBA" id="ARBA00023002"/>
    </source>
</evidence>
<dbReference type="GO" id="GO:0000302">
    <property type="term" value="P:response to reactive oxygen species"/>
    <property type="evidence" value="ECO:0007669"/>
    <property type="project" value="TreeGrafter"/>
</dbReference>
<comment type="similarity">
    <text evidence="1 12">Belongs to the peroxidase family. Ligninase subfamily.</text>
</comment>
<evidence type="ECO:0000313" key="14">
    <source>
        <dbReference type="EMBL" id="KAF2260010.1"/>
    </source>
</evidence>
<dbReference type="PRINTS" id="PR00458">
    <property type="entry name" value="PEROXIDASE"/>
</dbReference>
<gene>
    <name evidence="14" type="ORF">CC78DRAFT_473868</name>
</gene>
<evidence type="ECO:0000256" key="11">
    <source>
        <dbReference type="PIRSR" id="PIRSR601621-4"/>
    </source>
</evidence>
<evidence type="ECO:0000256" key="1">
    <source>
        <dbReference type="ARBA" id="ARBA00006089"/>
    </source>
</evidence>
<keyword evidence="11" id="KW-1015">Disulfide bond</keyword>
<feature type="binding site" evidence="9">
    <location>
        <position position="46"/>
    </location>
    <ligand>
        <name>Ca(2+)</name>
        <dbReference type="ChEBI" id="CHEBI:29108"/>
        <label>1</label>
    </ligand>
</feature>
<dbReference type="FunFam" id="1.10.520.10:FF:000021">
    <property type="entry name" value="Peroxidase"/>
    <property type="match status" value="1"/>
</dbReference>
<dbReference type="InterPro" id="IPR002016">
    <property type="entry name" value="Haem_peroxidase"/>
</dbReference>
<feature type="site" description="Transition state stabilizer" evidence="10">
    <location>
        <position position="25"/>
    </location>
</feature>